<dbReference type="EMBL" id="PEXQ01000060">
    <property type="protein sequence ID" value="PIU14816.1"/>
    <property type="molecule type" value="Genomic_DNA"/>
</dbReference>
<organism evidence="1 2">
    <name type="scientific">bacterium (Candidatus Gribaldobacteria) CG08_land_8_20_14_0_20_39_15</name>
    <dbReference type="NCBI Taxonomy" id="2014273"/>
    <lineage>
        <taxon>Bacteria</taxon>
        <taxon>Candidatus Gribaldobacteria</taxon>
    </lineage>
</organism>
<evidence type="ECO:0000313" key="1">
    <source>
        <dbReference type="EMBL" id="PIU14816.1"/>
    </source>
</evidence>
<name>A0A2M6XU15_9BACT</name>
<gene>
    <name evidence="1" type="ORF">COT20_02425</name>
</gene>
<comment type="caution">
    <text evidence="1">The sequence shown here is derived from an EMBL/GenBank/DDBJ whole genome shotgun (WGS) entry which is preliminary data.</text>
</comment>
<reference evidence="2" key="1">
    <citation type="submission" date="2017-09" db="EMBL/GenBank/DDBJ databases">
        <title>Depth-based differentiation of microbial function through sediment-hosted aquifers and enrichment of novel symbionts in the deep terrestrial subsurface.</title>
        <authorList>
            <person name="Probst A.J."/>
            <person name="Ladd B."/>
            <person name="Jarett J.K."/>
            <person name="Geller-Mcgrath D.E."/>
            <person name="Sieber C.M.K."/>
            <person name="Emerson J.B."/>
            <person name="Anantharaman K."/>
            <person name="Thomas B.C."/>
            <person name="Malmstrom R."/>
            <person name="Stieglmeier M."/>
            <person name="Klingl A."/>
            <person name="Woyke T."/>
            <person name="Ryan C.M."/>
            <person name="Banfield J.F."/>
        </authorList>
    </citation>
    <scope>NUCLEOTIDE SEQUENCE [LARGE SCALE GENOMIC DNA]</scope>
</reference>
<protein>
    <submittedName>
        <fullName evidence="1">Uncharacterized protein</fullName>
    </submittedName>
</protein>
<sequence>MEKISQELLDQKLKQELSEKSPGSYEIDVVMVPIGNFKKGTLFKGAYIKRPSTRIVNVQ</sequence>
<proteinExistence type="predicted"/>
<accession>A0A2M6XU15</accession>
<dbReference type="AlphaFoldDB" id="A0A2M6XU15"/>
<evidence type="ECO:0000313" key="2">
    <source>
        <dbReference type="Proteomes" id="UP000229784"/>
    </source>
</evidence>
<dbReference type="Proteomes" id="UP000229784">
    <property type="component" value="Unassembled WGS sequence"/>
</dbReference>